<name>A0AA88XET9_PINIB</name>
<feature type="compositionally biased region" description="Polar residues" evidence="1">
    <location>
        <begin position="283"/>
        <end position="305"/>
    </location>
</feature>
<feature type="compositionally biased region" description="Basic residues" evidence="1">
    <location>
        <begin position="443"/>
        <end position="453"/>
    </location>
</feature>
<feature type="compositionally biased region" description="Polar residues" evidence="1">
    <location>
        <begin position="31"/>
        <end position="56"/>
    </location>
</feature>
<feature type="compositionally biased region" description="Basic and acidic residues" evidence="1">
    <location>
        <begin position="565"/>
        <end position="577"/>
    </location>
</feature>
<protein>
    <submittedName>
        <fullName evidence="2">Uncharacterized protein</fullName>
    </submittedName>
</protein>
<dbReference type="AlphaFoldDB" id="A0AA88XET9"/>
<evidence type="ECO:0000313" key="2">
    <source>
        <dbReference type="EMBL" id="KAK3083980.1"/>
    </source>
</evidence>
<feature type="compositionally biased region" description="Acidic residues" evidence="1">
    <location>
        <begin position="505"/>
        <end position="516"/>
    </location>
</feature>
<keyword evidence="3" id="KW-1185">Reference proteome</keyword>
<feature type="compositionally biased region" description="Polar residues" evidence="1">
    <location>
        <begin position="108"/>
        <end position="117"/>
    </location>
</feature>
<proteinExistence type="predicted"/>
<feature type="region of interest" description="Disordered" evidence="1">
    <location>
        <begin position="1"/>
        <end position="268"/>
    </location>
</feature>
<evidence type="ECO:0000256" key="1">
    <source>
        <dbReference type="SAM" id="MobiDB-lite"/>
    </source>
</evidence>
<feature type="compositionally biased region" description="Basic and acidic residues" evidence="1">
    <location>
        <begin position="474"/>
        <end position="504"/>
    </location>
</feature>
<gene>
    <name evidence="2" type="ORF">FSP39_006247</name>
</gene>
<dbReference type="Proteomes" id="UP001186944">
    <property type="component" value="Unassembled WGS sequence"/>
</dbReference>
<feature type="compositionally biased region" description="Polar residues" evidence="1">
    <location>
        <begin position="162"/>
        <end position="215"/>
    </location>
</feature>
<feature type="compositionally biased region" description="Acidic residues" evidence="1">
    <location>
        <begin position="426"/>
        <end position="439"/>
    </location>
</feature>
<evidence type="ECO:0000313" key="3">
    <source>
        <dbReference type="Proteomes" id="UP001186944"/>
    </source>
</evidence>
<organism evidence="2 3">
    <name type="scientific">Pinctada imbricata</name>
    <name type="common">Atlantic pearl-oyster</name>
    <name type="synonym">Pinctada martensii</name>
    <dbReference type="NCBI Taxonomy" id="66713"/>
    <lineage>
        <taxon>Eukaryota</taxon>
        <taxon>Metazoa</taxon>
        <taxon>Spiralia</taxon>
        <taxon>Lophotrochozoa</taxon>
        <taxon>Mollusca</taxon>
        <taxon>Bivalvia</taxon>
        <taxon>Autobranchia</taxon>
        <taxon>Pteriomorphia</taxon>
        <taxon>Pterioida</taxon>
        <taxon>Pterioidea</taxon>
        <taxon>Pteriidae</taxon>
        <taxon>Pinctada</taxon>
    </lineage>
</organism>
<comment type="caution">
    <text evidence="2">The sequence shown here is derived from an EMBL/GenBank/DDBJ whole genome shotgun (WGS) entry which is preliminary data.</text>
</comment>
<accession>A0AA88XET9</accession>
<feature type="region of interest" description="Disordered" evidence="1">
    <location>
        <begin position="397"/>
        <end position="603"/>
    </location>
</feature>
<reference evidence="2" key="1">
    <citation type="submission" date="2019-08" db="EMBL/GenBank/DDBJ databases">
        <title>The improved chromosome-level genome for the pearl oyster Pinctada fucata martensii using PacBio sequencing and Hi-C.</title>
        <authorList>
            <person name="Zheng Z."/>
        </authorList>
    </citation>
    <scope>NUCLEOTIDE SEQUENCE</scope>
    <source>
        <strain evidence="2">ZZ-2019</strain>
        <tissue evidence="2">Adductor muscle</tissue>
    </source>
</reference>
<feature type="region of interest" description="Disordered" evidence="1">
    <location>
        <begin position="283"/>
        <end position="310"/>
    </location>
</feature>
<sequence>MASMQDLVKSMKDKPSSKQTVRGTSQHDRLPSQQRTANQPERVQSQPRGASQQHHVSTPPRVASQPRGASQLNHGTPPPRGASQQQHATPQPRGTSQQHHVTPPPRGASQQHPLSVQQDRHPTQSRGVSQQHPDPTNQSRLQSQPRAVSQQHRASAEHGREISSQPRVPSQHNPMSANQDRMPSQPRGTSQQPQSRAQISQPYRMPSQTHSPNVSRQREVVSGYRTGEDERSVRGPSPAKSLKMSHADQDPASFSRLSNASIKAPSMSGGLVQPIRVLTPKSALQPSKVKTPSNRSVQTRGSLKTQAEVDDDIDAKTEVYSEYYYPEYYPQSQHSERFEPRAVTSDGPESCGCFPKRSSRHVSSMLYEHVECVHTGLKGQTHQGVYRFEDNWNHAYEVPKERKTQMQPPDTRYVLGYPRPAFDPVSDGDDDEDDYDDDEKENKPRKQSAKSKPNKSQTGKTDKKKDTSALNVQQKDHKEASKDNKDKKDDKKATNQKASDKQADDEYYDSDEDDYQELSREDKYYPIRLPQIGYSPPPSRENSRLSARSQTYLPPLPESPHLTNQKRDQPKRQKAMSDVEDDIESIGEGRMSPAESVRSRRIDKPRQIERTRRFHGVYYDPGWYW</sequence>
<dbReference type="EMBL" id="VSWD01000013">
    <property type="protein sequence ID" value="KAK3083980.1"/>
    <property type="molecule type" value="Genomic_DNA"/>
</dbReference>
<feature type="compositionally biased region" description="Polar residues" evidence="1">
    <location>
        <begin position="124"/>
        <end position="153"/>
    </location>
</feature>
<feature type="compositionally biased region" description="Polar residues" evidence="1">
    <location>
        <begin position="82"/>
        <end position="100"/>
    </location>
</feature>